<feature type="coiled-coil region" evidence="1">
    <location>
        <begin position="85"/>
        <end position="126"/>
    </location>
</feature>
<dbReference type="GO" id="GO:0006491">
    <property type="term" value="P:N-glycan processing"/>
    <property type="evidence" value="ECO:0007669"/>
    <property type="project" value="TreeGrafter"/>
</dbReference>
<feature type="non-terminal residue" evidence="3">
    <location>
        <position position="1"/>
    </location>
</feature>
<dbReference type="AlphaFoldDB" id="A0A812SQF9"/>
<dbReference type="InterPro" id="IPR039794">
    <property type="entry name" value="Gtb1-like"/>
</dbReference>
<dbReference type="PANTHER" id="PTHR12630">
    <property type="entry name" value="N-LINKED OLIGOSACCHARIDE PROCESSING"/>
    <property type="match status" value="1"/>
</dbReference>
<gene>
    <name evidence="3" type="ORF">SNEC2469_LOCUS13945</name>
</gene>
<evidence type="ECO:0000313" key="4">
    <source>
        <dbReference type="Proteomes" id="UP000601435"/>
    </source>
</evidence>
<evidence type="ECO:0000259" key="2">
    <source>
        <dbReference type="Pfam" id="PF12999"/>
    </source>
</evidence>
<dbReference type="OrthoDB" id="28322at2759"/>
<proteinExistence type="predicted"/>
<feature type="non-terminal residue" evidence="3">
    <location>
        <position position="129"/>
    </location>
</feature>
<dbReference type="Pfam" id="PF12999">
    <property type="entry name" value="PRKCSH-like"/>
    <property type="match status" value="1"/>
</dbReference>
<dbReference type="PANTHER" id="PTHR12630:SF1">
    <property type="entry name" value="GLUCOSIDASE 2 SUBUNIT BETA"/>
    <property type="match status" value="1"/>
</dbReference>
<evidence type="ECO:0000256" key="1">
    <source>
        <dbReference type="SAM" id="Coils"/>
    </source>
</evidence>
<organism evidence="3 4">
    <name type="scientific">Symbiodinium necroappetens</name>
    <dbReference type="NCBI Taxonomy" id="1628268"/>
    <lineage>
        <taxon>Eukaryota</taxon>
        <taxon>Sar</taxon>
        <taxon>Alveolata</taxon>
        <taxon>Dinophyceae</taxon>
        <taxon>Suessiales</taxon>
        <taxon>Symbiodiniaceae</taxon>
        <taxon>Symbiodinium</taxon>
    </lineage>
</organism>
<keyword evidence="4" id="KW-1185">Reference proteome</keyword>
<dbReference type="EMBL" id="CAJNJA010022319">
    <property type="protein sequence ID" value="CAE7490261.1"/>
    <property type="molecule type" value="Genomic_DNA"/>
</dbReference>
<evidence type="ECO:0000313" key="3">
    <source>
        <dbReference type="EMBL" id="CAE7490261.1"/>
    </source>
</evidence>
<comment type="caution">
    <text evidence="3">The sequence shown here is derived from an EMBL/GenBank/DDBJ whole genome shotgun (WGS) entry which is preliminary data.</text>
</comment>
<feature type="domain" description="Glucosidase II beta subunit N-terminal" evidence="2">
    <location>
        <begin position="1"/>
        <end position="113"/>
    </location>
</feature>
<sequence length="129" mass="14197">DGSDEPGTEACAGLSSTLYYCTNEQSDPLYIYASRVNDGVCDCCDGSDEWQAERRQISCPNTCAEEGRALRKERSRQIADLHAGIKQRESLISTAKAERLKAEEELRKLQAQLPGLEGAVQEATARLDD</sequence>
<dbReference type="Proteomes" id="UP000601435">
    <property type="component" value="Unassembled WGS sequence"/>
</dbReference>
<dbReference type="InterPro" id="IPR028146">
    <property type="entry name" value="PRKCSH_N"/>
</dbReference>
<reference evidence="3" key="1">
    <citation type="submission" date="2021-02" db="EMBL/GenBank/DDBJ databases">
        <authorList>
            <person name="Dougan E. K."/>
            <person name="Rhodes N."/>
            <person name="Thang M."/>
            <person name="Chan C."/>
        </authorList>
    </citation>
    <scope>NUCLEOTIDE SEQUENCE</scope>
</reference>
<protein>
    <recommendedName>
        <fullName evidence="2">Glucosidase II beta subunit N-terminal domain-containing protein</fullName>
    </recommendedName>
</protein>
<accession>A0A812SQF9</accession>
<dbReference type="GO" id="GO:0017177">
    <property type="term" value="C:glucosidase II complex"/>
    <property type="evidence" value="ECO:0007669"/>
    <property type="project" value="TreeGrafter"/>
</dbReference>
<keyword evidence="1" id="KW-0175">Coiled coil</keyword>
<name>A0A812SQF9_9DINO</name>